<proteinExistence type="predicted"/>
<gene>
    <name evidence="2" type="ORF">FTO68_07300</name>
</gene>
<dbReference type="PANTHER" id="PTHR33745">
    <property type="entry name" value="RSBT ANTAGONIST PROTEIN RSBS-RELATED"/>
    <property type="match status" value="1"/>
</dbReference>
<dbReference type="RefSeq" id="WP_255332742.1">
    <property type="nucleotide sequence ID" value="NZ_VOTZ01000014.1"/>
</dbReference>
<dbReference type="InterPro" id="IPR051932">
    <property type="entry name" value="Bact_StressResp_Reg"/>
</dbReference>
<sequence>MDRIPILKLKSCLLISIQTDLHDLIITALQEDILTEISRTGARGVLIDISALDIVDSFMARTLRDCSVMATLLGAKVVITGIRPAVAITLVDLGLDLSGIITACDIDSGFDLLESTPGVFNSGRILKRY</sequence>
<dbReference type="PANTHER" id="PTHR33745:SF1">
    <property type="entry name" value="RSBT ANTAGONIST PROTEIN RSBS"/>
    <property type="match status" value="1"/>
</dbReference>
<dbReference type="AlphaFoldDB" id="A0ABD4TIM1"/>
<dbReference type="Gene3D" id="3.30.750.24">
    <property type="entry name" value="STAS domain"/>
    <property type="match status" value="1"/>
</dbReference>
<dbReference type="Proteomes" id="UP001524383">
    <property type="component" value="Unassembled WGS sequence"/>
</dbReference>
<dbReference type="InterPro" id="IPR036513">
    <property type="entry name" value="STAS_dom_sf"/>
</dbReference>
<organism evidence="2 3">
    <name type="scientific">Methanocalculus taiwanensis</name>
    <dbReference type="NCBI Taxonomy" id="106207"/>
    <lineage>
        <taxon>Archaea</taxon>
        <taxon>Methanobacteriati</taxon>
        <taxon>Methanobacteriota</taxon>
        <taxon>Stenosarchaea group</taxon>
        <taxon>Methanomicrobia</taxon>
        <taxon>Methanomicrobiales</taxon>
        <taxon>Methanocalculaceae</taxon>
        <taxon>Methanocalculus</taxon>
    </lineage>
</organism>
<dbReference type="CDD" id="cd07041">
    <property type="entry name" value="STAS_RsbR_RsbS_like"/>
    <property type="match status" value="1"/>
</dbReference>
<evidence type="ECO:0000313" key="3">
    <source>
        <dbReference type="Proteomes" id="UP001524383"/>
    </source>
</evidence>
<dbReference type="EMBL" id="VOTZ01000014">
    <property type="protein sequence ID" value="MCQ1538789.1"/>
    <property type="molecule type" value="Genomic_DNA"/>
</dbReference>
<dbReference type="InterPro" id="IPR002645">
    <property type="entry name" value="STAS_dom"/>
</dbReference>
<evidence type="ECO:0000313" key="2">
    <source>
        <dbReference type="EMBL" id="MCQ1538789.1"/>
    </source>
</evidence>
<accession>A0ABD4TIM1</accession>
<comment type="caution">
    <text evidence="2">The sequence shown here is derived from an EMBL/GenBank/DDBJ whole genome shotgun (WGS) entry which is preliminary data.</text>
</comment>
<protein>
    <submittedName>
        <fullName evidence="2">STAS domain-containing protein</fullName>
    </submittedName>
</protein>
<evidence type="ECO:0000259" key="1">
    <source>
        <dbReference type="PROSITE" id="PS50801"/>
    </source>
</evidence>
<reference evidence="2 3" key="1">
    <citation type="submission" date="2019-08" db="EMBL/GenBank/DDBJ databases">
        <authorList>
            <person name="Chen S.-C."/>
            <person name="Lai M.-C."/>
            <person name="You Y.-T."/>
        </authorList>
    </citation>
    <scope>NUCLEOTIDE SEQUENCE [LARGE SCALE GENOMIC DNA]</scope>
    <source>
        <strain evidence="2 3">P2F9704a</strain>
    </source>
</reference>
<dbReference type="Pfam" id="PF01740">
    <property type="entry name" value="STAS"/>
    <property type="match status" value="1"/>
</dbReference>
<dbReference type="SUPFAM" id="SSF52091">
    <property type="entry name" value="SpoIIaa-like"/>
    <property type="match status" value="1"/>
</dbReference>
<keyword evidence="3" id="KW-1185">Reference proteome</keyword>
<feature type="domain" description="STAS" evidence="1">
    <location>
        <begin position="1"/>
        <end position="95"/>
    </location>
</feature>
<dbReference type="PROSITE" id="PS50801">
    <property type="entry name" value="STAS"/>
    <property type="match status" value="1"/>
</dbReference>
<name>A0ABD4TIM1_9EURY</name>